<dbReference type="Proteomes" id="UP000240883">
    <property type="component" value="Unassembled WGS sequence"/>
</dbReference>
<dbReference type="Gene3D" id="3.20.20.70">
    <property type="entry name" value="Aldolase class I"/>
    <property type="match status" value="1"/>
</dbReference>
<evidence type="ECO:0000256" key="10">
    <source>
        <dbReference type="ARBA" id="ARBA00023242"/>
    </source>
</evidence>
<comment type="similarity">
    <text evidence="3">Belongs to the NadC/ModD family.</text>
</comment>
<dbReference type="InterPro" id="IPR013785">
    <property type="entry name" value="Aldolase_TIM"/>
</dbReference>
<comment type="subunit">
    <text evidence="4">Hexamer formed by 3 homodimers.</text>
</comment>
<dbReference type="STRING" id="1448308.A0A2T2NBU2"/>
<dbReference type="SUPFAM" id="SSF51690">
    <property type="entry name" value="Nicotinate/Quinolinate PRTase C-terminal domain-like"/>
    <property type="match status" value="1"/>
</dbReference>
<dbReference type="Pfam" id="PF04082">
    <property type="entry name" value="Fungal_trans"/>
    <property type="match status" value="1"/>
</dbReference>
<comment type="pathway">
    <text evidence="2">Cofactor biosynthesis; NAD(+) biosynthesis; nicotinate D-ribonucleotide from quinolinate: step 1/1.</text>
</comment>
<evidence type="ECO:0000256" key="7">
    <source>
        <dbReference type="ARBA" id="ARBA00022642"/>
    </source>
</evidence>
<dbReference type="GO" id="GO:0009435">
    <property type="term" value="P:NAD+ biosynthetic process"/>
    <property type="evidence" value="ECO:0007669"/>
    <property type="project" value="UniProtKB-UniPathway"/>
</dbReference>
<name>A0A2T2NBU2_CORCC</name>
<dbReference type="GO" id="GO:0034213">
    <property type="term" value="P:quinolinate catabolic process"/>
    <property type="evidence" value="ECO:0007669"/>
    <property type="project" value="TreeGrafter"/>
</dbReference>
<dbReference type="EC" id="2.4.2.19" evidence="5"/>
<keyword evidence="10" id="KW-0539">Nucleus</keyword>
<dbReference type="Pfam" id="PF01729">
    <property type="entry name" value="QRPTase_C"/>
    <property type="match status" value="1"/>
</dbReference>
<dbReference type="UniPathway" id="UPA00253">
    <property type="reaction ID" value="UER00331"/>
</dbReference>
<organism evidence="15 16">
    <name type="scientific">Corynespora cassiicola Philippines</name>
    <dbReference type="NCBI Taxonomy" id="1448308"/>
    <lineage>
        <taxon>Eukaryota</taxon>
        <taxon>Fungi</taxon>
        <taxon>Dikarya</taxon>
        <taxon>Ascomycota</taxon>
        <taxon>Pezizomycotina</taxon>
        <taxon>Dothideomycetes</taxon>
        <taxon>Pleosporomycetidae</taxon>
        <taxon>Pleosporales</taxon>
        <taxon>Corynesporascaceae</taxon>
        <taxon>Corynespora</taxon>
    </lineage>
</organism>
<evidence type="ECO:0000256" key="4">
    <source>
        <dbReference type="ARBA" id="ARBA00011218"/>
    </source>
</evidence>
<dbReference type="InterPro" id="IPR002638">
    <property type="entry name" value="Quinolinate_PRibosylTrfase_C"/>
</dbReference>
<evidence type="ECO:0000259" key="13">
    <source>
        <dbReference type="Pfam" id="PF01729"/>
    </source>
</evidence>
<feature type="domain" description="Quinolinate phosphoribosyl transferase C-terminal" evidence="13">
    <location>
        <begin position="79"/>
        <end position="247"/>
    </location>
</feature>
<proteinExistence type="inferred from homology"/>
<keyword evidence="7" id="KW-0662">Pyridine nucleotide biosynthesis</keyword>
<evidence type="ECO:0000256" key="8">
    <source>
        <dbReference type="ARBA" id="ARBA00022676"/>
    </source>
</evidence>
<dbReference type="FunFam" id="3.20.20.70:FF:000090">
    <property type="entry name" value="Nicotinate-nucleotide pyrophosphorylase [carboxylating]"/>
    <property type="match status" value="1"/>
</dbReference>
<dbReference type="Gene3D" id="3.90.1170.20">
    <property type="entry name" value="Quinolinate phosphoribosyl transferase, N-terminal domain"/>
    <property type="match status" value="2"/>
</dbReference>
<dbReference type="GO" id="GO:0005737">
    <property type="term" value="C:cytoplasm"/>
    <property type="evidence" value="ECO:0007669"/>
    <property type="project" value="TreeGrafter"/>
</dbReference>
<keyword evidence="16" id="KW-1185">Reference proteome</keyword>
<accession>A0A2T2NBU2</accession>
<evidence type="ECO:0000313" key="15">
    <source>
        <dbReference type="EMBL" id="PSN62893.1"/>
    </source>
</evidence>
<dbReference type="AlphaFoldDB" id="A0A2T2NBU2"/>
<dbReference type="InterPro" id="IPR036068">
    <property type="entry name" value="Nicotinate_pribotase-like_C"/>
</dbReference>
<dbReference type="OrthoDB" id="10067394at2759"/>
<feature type="domain" description="Xylanolytic transcriptional activator regulatory" evidence="14">
    <location>
        <begin position="266"/>
        <end position="479"/>
    </location>
</feature>
<evidence type="ECO:0000256" key="12">
    <source>
        <dbReference type="ARBA" id="ARBA00047445"/>
    </source>
</evidence>
<dbReference type="InterPro" id="IPR007219">
    <property type="entry name" value="XnlR_reg_dom"/>
</dbReference>
<keyword evidence="9" id="KW-0808">Transferase</keyword>
<evidence type="ECO:0000259" key="14">
    <source>
        <dbReference type="Pfam" id="PF04082"/>
    </source>
</evidence>
<protein>
    <recommendedName>
        <fullName evidence="6">Nicotinate-nucleotide pyrophosphorylase [carboxylating]</fullName>
        <ecNumber evidence="5">2.4.2.19</ecNumber>
    </recommendedName>
    <alternativeName>
        <fullName evidence="11">Quinolinate phosphoribosyltransferase [decarboxylating]</fullName>
    </alternativeName>
</protein>
<reference evidence="15 16" key="1">
    <citation type="journal article" date="2018" name="Front. Microbiol.">
        <title>Genome-Wide Analysis of Corynespora cassiicola Leaf Fall Disease Putative Effectors.</title>
        <authorList>
            <person name="Lopez D."/>
            <person name="Ribeiro S."/>
            <person name="Label P."/>
            <person name="Fumanal B."/>
            <person name="Venisse J.S."/>
            <person name="Kohler A."/>
            <person name="de Oliveira R.R."/>
            <person name="Labutti K."/>
            <person name="Lipzen A."/>
            <person name="Lail K."/>
            <person name="Bauer D."/>
            <person name="Ohm R.A."/>
            <person name="Barry K.W."/>
            <person name="Spatafora J."/>
            <person name="Grigoriev I.V."/>
            <person name="Martin F.M."/>
            <person name="Pujade-Renaud V."/>
        </authorList>
    </citation>
    <scope>NUCLEOTIDE SEQUENCE [LARGE SCALE GENOMIC DNA]</scope>
    <source>
        <strain evidence="15 16">Philippines</strain>
    </source>
</reference>
<dbReference type="GO" id="GO:0004514">
    <property type="term" value="F:nicotinate-nucleotide diphosphorylase (carboxylating) activity"/>
    <property type="evidence" value="ECO:0007669"/>
    <property type="project" value="UniProtKB-EC"/>
</dbReference>
<sequence>MVEGAPAHGTVAHLLPQAYKRLVSEWLEEDTPSFDYGGFVVGEEVSEAKLLGKSEVGPVRNLLLGERVALNTLARCSGIATKSNRLLSLLRKAGYPNILAGTRKTTPGFRLVEKYGMLVGGVDAHRVDLSAMTMLKDNHIVAAGSITNAVRAAKSAGGFAIKVEVECQSFEEADEAIAAGADIVMLDNFTPDGVKVAAAQLKDKWGRGTGDRKAFLVEVSGGLTEDNVEGYVCSDVDIVSTSSIHQGNGLNSMSFAISKDRLLDLYYENFWPAFPFPLPSQWLNQRKLSDNNGLDDILIVMQWIGAIFAPWTPSESYYQMATEALNRHDAPKTPFFLQALMICSVAQSHLDLKTESRKTLVRAISLGLELGINKQEFAQIHGEGNPVLEESWRRTYYFLHIIDQHYAVTTNSPMFAMRDVPNSVDLPCDDEFYEMGQIPPTVTFQQYEMREFEDVDIIYSSITYLYDICNCVSYIMRCFLETGTFGDTLICAIDAKVAIWQSLLPACKKDPLQPDGRVDEVMFMAHMIAAILIMTTHRPFSSLIYSIEELSTESFVSPVPFIEPLKQGQSAHTARALKAAEMQTKLLAIPCPVERHNLFAMCIAAQLATAQISACNVFLEDHALSIARDRVRLSIGYLKAQGMYWPLARRMANEVRFVARRTLAGEQSSEVTVDPNAEIEIPRDELIFPVDPSAQIDIYSGLTLPINWDASLANYSSSNTSSMT</sequence>
<evidence type="ECO:0000256" key="1">
    <source>
        <dbReference type="ARBA" id="ARBA00003237"/>
    </source>
</evidence>
<comment type="catalytic activity">
    <reaction evidence="12">
        <text>nicotinate beta-D-ribonucleotide + CO2 + diphosphate = quinolinate + 5-phospho-alpha-D-ribose 1-diphosphate + 2 H(+)</text>
        <dbReference type="Rhea" id="RHEA:12733"/>
        <dbReference type="ChEBI" id="CHEBI:15378"/>
        <dbReference type="ChEBI" id="CHEBI:16526"/>
        <dbReference type="ChEBI" id="CHEBI:29959"/>
        <dbReference type="ChEBI" id="CHEBI:33019"/>
        <dbReference type="ChEBI" id="CHEBI:57502"/>
        <dbReference type="ChEBI" id="CHEBI:58017"/>
        <dbReference type="EC" id="2.4.2.19"/>
    </reaction>
</comment>
<dbReference type="GO" id="GO:0006351">
    <property type="term" value="P:DNA-templated transcription"/>
    <property type="evidence" value="ECO:0007669"/>
    <property type="project" value="InterPro"/>
</dbReference>
<dbReference type="GO" id="GO:0008270">
    <property type="term" value="F:zinc ion binding"/>
    <property type="evidence" value="ECO:0007669"/>
    <property type="project" value="InterPro"/>
</dbReference>
<dbReference type="PANTHER" id="PTHR32179:SF3">
    <property type="entry name" value="NICOTINATE-NUCLEOTIDE PYROPHOSPHORYLASE [CARBOXYLATING]"/>
    <property type="match status" value="1"/>
</dbReference>
<evidence type="ECO:0000256" key="11">
    <source>
        <dbReference type="ARBA" id="ARBA00033102"/>
    </source>
</evidence>
<dbReference type="NCBIfam" id="TIGR00078">
    <property type="entry name" value="nadC"/>
    <property type="match status" value="1"/>
</dbReference>
<evidence type="ECO:0000256" key="9">
    <source>
        <dbReference type="ARBA" id="ARBA00022679"/>
    </source>
</evidence>
<evidence type="ECO:0000256" key="3">
    <source>
        <dbReference type="ARBA" id="ARBA00009400"/>
    </source>
</evidence>
<dbReference type="GO" id="GO:0003677">
    <property type="term" value="F:DNA binding"/>
    <property type="evidence" value="ECO:0007669"/>
    <property type="project" value="InterPro"/>
</dbReference>
<dbReference type="PANTHER" id="PTHR32179">
    <property type="entry name" value="NICOTINATE-NUCLEOTIDE PYROPHOSPHORYLASE [CARBOXYLATING]"/>
    <property type="match status" value="1"/>
</dbReference>
<evidence type="ECO:0000256" key="2">
    <source>
        <dbReference type="ARBA" id="ARBA00004893"/>
    </source>
</evidence>
<dbReference type="InterPro" id="IPR004393">
    <property type="entry name" value="NadC"/>
</dbReference>
<dbReference type="InterPro" id="IPR027277">
    <property type="entry name" value="NadC/ModD"/>
</dbReference>
<evidence type="ECO:0000313" key="16">
    <source>
        <dbReference type="Proteomes" id="UP000240883"/>
    </source>
</evidence>
<gene>
    <name evidence="15" type="ORF">BS50DRAFT_613042</name>
</gene>
<evidence type="ECO:0000256" key="6">
    <source>
        <dbReference type="ARBA" id="ARBA00020990"/>
    </source>
</evidence>
<evidence type="ECO:0000256" key="5">
    <source>
        <dbReference type="ARBA" id="ARBA00011944"/>
    </source>
</evidence>
<dbReference type="CDD" id="cd12148">
    <property type="entry name" value="fungal_TF_MHR"/>
    <property type="match status" value="1"/>
</dbReference>
<comment type="function">
    <text evidence="1">Involved in the catabolism of quinolinic acid (QA).</text>
</comment>
<dbReference type="SUPFAM" id="SSF54675">
    <property type="entry name" value="Nicotinate/Quinolinate PRTase N-terminal domain-like"/>
    <property type="match status" value="1"/>
</dbReference>
<keyword evidence="8" id="KW-0328">Glycosyltransferase</keyword>
<dbReference type="EMBL" id="KZ678141">
    <property type="protein sequence ID" value="PSN62893.1"/>
    <property type="molecule type" value="Genomic_DNA"/>
</dbReference>
<dbReference type="InterPro" id="IPR037128">
    <property type="entry name" value="Quinolinate_PRibosylTase_N_sf"/>
</dbReference>